<evidence type="ECO:0000256" key="4">
    <source>
        <dbReference type="ARBA" id="ARBA00022801"/>
    </source>
</evidence>
<organism evidence="15 16">
    <name type="scientific">Trichostrongylus colubriformis</name>
    <name type="common">Black scour worm</name>
    <dbReference type="NCBI Taxonomy" id="6319"/>
    <lineage>
        <taxon>Eukaryota</taxon>
        <taxon>Metazoa</taxon>
        <taxon>Ecdysozoa</taxon>
        <taxon>Nematoda</taxon>
        <taxon>Chromadorea</taxon>
        <taxon>Rhabditida</taxon>
        <taxon>Rhabditina</taxon>
        <taxon>Rhabditomorpha</taxon>
        <taxon>Strongyloidea</taxon>
        <taxon>Trichostrongylidae</taxon>
        <taxon>Trichostrongylus</taxon>
    </lineage>
</organism>
<keyword evidence="2" id="KW-0645">Protease</keyword>
<dbReference type="GO" id="GO:0008270">
    <property type="term" value="F:zinc ion binding"/>
    <property type="evidence" value="ECO:0007669"/>
    <property type="project" value="UniProtKB-UniRule"/>
</dbReference>
<dbReference type="Proteomes" id="UP001331761">
    <property type="component" value="Unassembled WGS sequence"/>
</dbReference>
<evidence type="ECO:0000256" key="10">
    <source>
        <dbReference type="PROSITE-ProRule" id="PRU01005"/>
    </source>
</evidence>
<evidence type="ECO:0000313" key="15">
    <source>
        <dbReference type="EMBL" id="KAK5966070.1"/>
    </source>
</evidence>
<keyword evidence="7" id="KW-0865">Zymogen</keyword>
<keyword evidence="9" id="KW-0964">Secreted</keyword>
<dbReference type="PROSITE" id="PS51670">
    <property type="entry name" value="SHKT"/>
    <property type="match status" value="1"/>
</dbReference>
<dbReference type="InterPro" id="IPR017050">
    <property type="entry name" value="Metallopeptidase_nem"/>
</dbReference>
<proteinExistence type="predicted"/>
<evidence type="ECO:0000256" key="9">
    <source>
        <dbReference type="PIRNR" id="PIRNR036365"/>
    </source>
</evidence>
<evidence type="ECO:0000256" key="3">
    <source>
        <dbReference type="ARBA" id="ARBA00022723"/>
    </source>
</evidence>
<feature type="region of interest" description="Disordered" evidence="11">
    <location>
        <begin position="416"/>
        <end position="454"/>
    </location>
</feature>
<dbReference type="Gene3D" id="3.40.390.10">
    <property type="entry name" value="Collagenase (Catalytic Domain)"/>
    <property type="match status" value="2"/>
</dbReference>
<evidence type="ECO:0000256" key="11">
    <source>
        <dbReference type="SAM" id="MobiDB-lite"/>
    </source>
</evidence>
<keyword evidence="6 15" id="KW-0482">Metalloprotease</keyword>
<dbReference type="AlphaFoldDB" id="A0AAN8FBI6"/>
<keyword evidence="8" id="KW-1015">Disulfide bond</keyword>
<keyword evidence="4" id="KW-0378">Hydrolase</keyword>
<dbReference type="PANTHER" id="PTHR10127">
    <property type="entry name" value="DISCOIDIN, CUB, EGF, LAMININ , AND ZINC METALLOPROTEASE DOMAIN CONTAINING"/>
    <property type="match status" value="1"/>
</dbReference>
<keyword evidence="16" id="KW-1185">Reference proteome</keyword>
<evidence type="ECO:0000256" key="8">
    <source>
        <dbReference type="ARBA" id="ARBA00023157"/>
    </source>
</evidence>
<evidence type="ECO:0000256" key="6">
    <source>
        <dbReference type="ARBA" id="ARBA00023049"/>
    </source>
</evidence>
<protein>
    <recommendedName>
        <fullName evidence="9">Zinc metalloproteinase</fullName>
    </recommendedName>
</protein>
<dbReference type="Pfam" id="PF01400">
    <property type="entry name" value="Astacin"/>
    <property type="match status" value="2"/>
</dbReference>
<feature type="domain" description="ShKT" evidence="13">
    <location>
        <begin position="464"/>
        <end position="500"/>
    </location>
</feature>
<feature type="compositionally biased region" description="Low complexity" evidence="11">
    <location>
        <begin position="435"/>
        <end position="454"/>
    </location>
</feature>
<dbReference type="InterPro" id="IPR024079">
    <property type="entry name" value="MetalloPept_cat_dom_sf"/>
</dbReference>
<comment type="caution">
    <text evidence="15">The sequence shown here is derived from an EMBL/GenBank/DDBJ whole genome shotgun (WGS) entry which is preliminary data.</text>
</comment>
<keyword evidence="5" id="KW-0862">Zinc</keyword>
<dbReference type="SUPFAM" id="SSF55486">
    <property type="entry name" value="Metalloproteases ('zincins'), catalytic domain"/>
    <property type="match status" value="1"/>
</dbReference>
<dbReference type="GO" id="GO:0018996">
    <property type="term" value="P:molting cycle, collagen and cuticulin-based cuticle"/>
    <property type="evidence" value="ECO:0007669"/>
    <property type="project" value="InterPro"/>
</dbReference>
<keyword evidence="3" id="KW-0479">Metal-binding</keyword>
<dbReference type="PIRSF" id="PIRSF036365">
    <property type="entry name" value="Astacin_nematoda"/>
    <property type="match status" value="1"/>
</dbReference>
<evidence type="ECO:0000259" key="12">
    <source>
        <dbReference type="PROSITE" id="PS01180"/>
    </source>
</evidence>
<dbReference type="InterPro" id="IPR003582">
    <property type="entry name" value="ShKT_dom"/>
</dbReference>
<evidence type="ECO:0000259" key="13">
    <source>
        <dbReference type="PROSITE" id="PS51670"/>
    </source>
</evidence>
<accession>A0AAN8FBI6</accession>
<dbReference type="EMBL" id="WIXE01023937">
    <property type="protein sequence ID" value="KAK5966070.1"/>
    <property type="molecule type" value="Genomic_DNA"/>
</dbReference>
<dbReference type="PROSITE" id="PS01180">
    <property type="entry name" value="CUB"/>
    <property type="match status" value="1"/>
</dbReference>
<dbReference type="GO" id="GO:0006508">
    <property type="term" value="P:proteolysis"/>
    <property type="evidence" value="ECO:0007669"/>
    <property type="project" value="UniProtKB-KW"/>
</dbReference>
<dbReference type="InterPro" id="IPR035914">
    <property type="entry name" value="Sperma_CUB_dom_sf"/>
</dbReference>
<dbReference type="InterPro" id="IPR001506">
    <property type="entry name" value="Peptidase_M12A"/>
</dbReference>
<keyword evidence="1" id="KW-0245">EGF-like domain</keyword>
<gene>
    <name evidence="15" type="ORF">GCK32_002579</name>
</gene>
<dbReference type="PANTHER" id="PTHR10127:SF802">
    <property type="entry name" value="ZINC METALLOPROTEINASE NAS-10"/>
    <property type="match status" value="1"/>
</dbReference>
<sequence>MGDKSCYLSAGATKNTTIVGFKKLFNTTAFLNVRNKLRSMKDKVAKTLKITPKHLKTLMDKLKNVQFFKRDRVKQTGDTINEVNNNSGIVDDLYQGDMVLTEEQADEITEDIEEVVAEVEGKPNRTKRQAFKDHKYPNTIWLTGVNYYFHAFASKKMRSVFVKAAKQWEKDTCINFAENRMAKDRIMVFPEQGCWSYRNDNYGMKYDFGSILHYGANSASFNGKPTMIPKDVTYHQTLGSPFISFIDLSMLNEHYKCKEKCNPTTSAKCQKGGFPHPRNCQKCICPGGYGGDLCNERPSGCGQTIQASKAWERFEDLIGRGRDEEEDFMKCNYWIESPEGTEIEVKILYFTKGLSVDGCKYAGVEIKTNEDQTQTGYRFCSHDAVGTTLRSYTNRVPIITWNRFDRTKTVLQYRHVPGTSDRSKPKPDIAEPTTRRTVSPQTTTTTRKPFTKNPPVTIGSGFKCKDDPSCPFLKTRGFCGKIKQFRATVMKTCPKACGLC</sequence>
<dbReference type="InterPro" id="IPR000859">
    <property type="entry name" value="CUB_dom"/>
</dbReference>
<dbReference type="PROSITE" id="PS51864">
    <property type="entry name" value="ASTACIN"/>
    <property type="match status" value="1"/>
</dbReference>
<dbReference type="SUPFAM" id="SSF49854">
    <property type="entry name" value="Spermadhesin, CUB domain"/>
    <property type="match status" value="1"/>
</dbReference>
<dbReference type="Gene3D" id="2.60.120.290">
    <property type="entry name" value="Spermadhesin, CUB domain"/>
    <property type="match status" value="1"/>
</dbReference>
<comment type="caution">
    <text evidence="10">Lacks conserved residue(s) required for the propagation of feature annotation.</text>
</comment>
<feature type="domain" description="Peptidase M12A" evidence="14">
    <location>
        <begin position="199"/>
        <end position="258"/>
    </location>
</feature>
<comment type="subcellular location">
    <subcellularLocation>
        <location evidence="9">Secreted</location>
    </subcellularLocation>
</comment>
<evidence type="ECO:0000313" key="16">
    <source>
        <dbReference type="Proteomes" id="UP001331761"/>
    </source>
</evidence>
<evidence type="ECO:0000256" key="5">
    <source>
        <dbReference type="ARBA" id="ARBA00022833"/>
    </source>
</evidence>
<dbReference type="GO" id="GO:0005576">
    <property type="term" value="C:extracellular region"/>
    <property type="evidence" value="ECO:0007669"/>
    <property type="project" value="UniProtKB-SubCell"/>
</dbReference>
<evidence type="ECO:0000256" key="1">
    <source>
        <dbReference type="ARBA" id="ARBA00022536"/>
    </source>
</evidence>
<dbReference type="GO" id="GO:0004222">
    <property type="term" value="F:metalloendopeptidase activity"/>
    <property type="evidence" value="ECO:0007669"/>
    <property type="project" value="UniProtKB-UniRule"/>
</dbReference>
<evidence type="ECO:0000256" key="2">
    <source>
        <dbReference type="ARBA" id="ARBA00022670"/>
    </source>
</evidence>
<reference evidence="15 16" key="1">
    <citation type="submission" date="2019-10" db="EMBL/GenBank/DDBJ databases">
        <title>Assembly and Annotation for the nematode Trichostrongylus colubriformis.</title>
        <authorList>
            <person name="Martin J."/>
        </authorList>
    </citation>
    <scope>NUCLEOTIDE SEQUENCE [LARGE SCALE GENOMIC DNA]</scope>
    <source>
        <strain evidence="15">G859</strain>
        <tissue evidence="15">Whole worm</tissue>
    </source>
</reference>
<name>A0AAN8FBI6_TRICO</name>
<evidence type="ECO:0000259" key="14">
    <source>
        <dbReference type="PROSITE" id="PS51864"/>
    </source>
</evidence>
<evidence type="ECO:0000256" key="7">
    <source>
        <dbReference type="ARBA" id="ARBA00023145"/>
    </source>
</evidence>
<dbReference type="Pfam" id="PF01549">
    <property type="entry name" value="ShK"/>
    <property type="match status" value="1"/>
</dbReference>
<feature type="domain" description="CUB" evidence="12">
    <location>
        <begin position="301"/>
        <end position="398"/>
    </location>
</feature>